<comment type="subcellular location">
    <subcellularLocation>
        <location evidence="1">Membrane</location>
        <topology evidence="1">Multi-pass membrane protein</topology>
    </subcellularLocation>
</comment>
<evidence type="ECO:0000256" key="5">
    <source>
        <dbReference type="ARBA" id="ARBA00023136"/>
    </source>
</evidence>
<dbReference type="RefSeq" id="WP_103983266.1">
    <property type="nucleotide sequence ID" value="NZ_FNVS01000008.1"/>
</dbReference>
<dbReference type="AlphaFoldDB" id="A0A8G2F2R2"/>
<name>A0A8G2F2R2_9BACT</name>
<evidence type="ECO:0000256" key="1">
    <source>
        <dbReference type="ARBA" id="ARBA00004141"/>
    </source>
</evidence>
<dbReference type="EMBL" id="FNVS01000008">
    <property type="protein sequence ID" value="SEF85254.1"/>
    <property type="molecule type" value="Genomic_DNA"/>
</dbReference>
<dbReference type="GO" id="GO:0016020">
    <property type="term" value="C:membrane"/>
    <property type="evidence" value="ECO:0007669"/>
    <property type="project" value="UniProtKB-SubCell"/>
</dbReference>
<feature type="transmembrane region" description="Helical" evidence="6">
    <location>
        <begin position="12"/>
        <end position="45"/>
    </location>
</feature>
<feature type="transmembrane region" description="Helical" evidence="6">
    <location>
        <begin position="197"/>
        <end position="218"/>
    </location>
</feature>
<comment type="caution">
    <text evidence="7">The sequence shown here is derived from an EMBL/GenBank/DDBJ whole genome shotgun (WGS) entry which is preliminary data.</text>
</comment>
<keyword evidence="4 6" id="KW-1133">Transmembrane helix</keyword>
<keyword evidence="8" id="KW-1185">Reference proteome</keyword>
<accession>A0A8G2F2R2</accession>
<proteinExistence type="inferred from homology"/>
<organism evidence="7 8">
    <name type="scientific">Parabacteroides chinchillae</name>
    <dbReference type="NCBI Taxonomy" id="871327"/>
    <lineage>
        <taxon>Bacteria</taxon>
        <taxon>Pseudomonadati</taxon>
        <taxon>Bacteroidota</taxon>
        <taxon>Bacteroidia</taxon>
        <taxon>Bacteroidales</taxon>
        <taxon>Tannerellaceae</taxon>
        <taxon>Parabacteroides</taxon>
    </lineage>
</organism>
<evidence type="ECO:0000256" key="3">
    <source>
        <dbReference type="ARBA" id="ARBA00022692"/>
    </source>
</evidence>
<reference evidence="7 8" key="1">
    <citation type="submission" date="2016-10" db="EMBL/GenBank/DDBJ databases">
        <authorList>
            <person name="Varghese N."/>
            <person name="Submissions S."/>
        </authorList>
    </citation>
    <scope>NUCLEOTIDE SEQUENCE [LARGE SCALE GENOMIC DNA]</scope>
    <source>
        <strain evidence="7 8">DSM 29073</strain>
    </source>
</reference>
<dbReference type="Pfam" id="PF01594">
    <property type="entry name" value="AI-2E_transport"/>
    <property type="match status" value="1"/>
</dbReference>
<dbReference type="InterPro" id="IPR002549">
    <property type="entry name" value="AI-2E-like"/>
</dbReference>
<keyword evidence="5 6" id="KW-0472">Membrane</keyword>
<evidence type="ECO:0000256" key="4">
    <source>
        <dbReference type="ARBA" id="ARBA00022989"/>
    </source>
</evidence>
<evidence type="ECO:0000313" key="7">
    <source>
        <dbReference type="EMBL" id="SEF85254.1"/>
    </source>
</evidence>
<feature type="transmembrane region" description="Helical" evidence="6">
    <location>
        <begin position="135"/>
        <end position="161"/>
    </location>
</feature>
<dbReference type="PANTHER" id="PTHR21716:SF4">
    <property type="entry name" value="TRANSMEMBRANE PROTEIN 245"/>
    <property type="match status" value="1"/>
</dbReference>
<feature type="transmembrane region" description="Helical" evidence="6">
    <location>
        <begin position="295"/>
        <end position="328"/>
    </location>
</feature>
<gene>
    <name evidence="7" type="ORF">SAMN05444001_10861</name>
</gene>
<evidence type="ECO:0000256" key="2">
    <source>
        <dbReference type="ARBA" id="ARBA00009773"/>
    </source>
</evidence>
<evidence type="ECO:0000313" key="8">
    <source>
        <dbReference type="Proteomes" id="UP000236725"/>
    </source>
</evidence>
<dbReference type="PANTHER" id="PTHR21716">
    <property type="entry name" value="TRANSMEMBRANE PROTEIN"/>
    <property type="match status" value="1"/>
</dbReference>
<protein>
    <submittedName>
        <fullName evidence="7">Predicted PurR-regulated permease PerM</fullName>
    </submittedName>
</protein>
<feature type="transmembrane region" description="Helical" evidence="6">
    <location>
        <begin position="224"/>
        <end position="246"/>
    </location>
</feature>
<keyword evidence="3 6" id="KW-0812">Transmembrane</keyword>
<evidence type="ECO:0000256" key="6">
    <source>
        <dbReference type="SAM" id="Phobius"/>
    </source>
</evidence>
<sequence>MSNIKEQYWQYSLITIILVLGIILFLKITPFLGGLLGAVTIYTLVRKQMLYLTEKRRFRHSWVALLMLGEAVLCFLIPISLAVWLLINKIQYVNLDTGALISNAQHVIDLIQQKTGFNVLDKENLMSVAGILPKIGQALMGSISSFVVNIVVLLFVLYFMLIGGRKMESYIYDILPFNPKNKSSILSEINMIVTSNAIGIPLLAIIQGLVALIGYFIFKTSDPVLFGFLTCIATIIPIVGTALVWFPLVVYMALTGDWINAIGLTIYALVVITNVDNLIRFILQKKMADTHPLITIFGVVIGLSLFGFMGIIFGPLLLSIFFLCVDLFKKEYLDNKQSS</sequence>
<dbReference type="Proteomes" id="UP000236725">
    <property type="component" value="Unassembled WGS sequence"/>
</dbReference>
<comment type="similarity">
    <text evidence="2">Belongs to the autoinducer-2 exporter (AI-2E) (TC 2.A.86) family.</text>
</comment>
<feature type="transmembrane region" description="Helical" evidence="6">
    <location>
        <begin position="65"/>
        <end position="87"/>
    </location>
</feature>
<feature type="transmembrane region" description="Helical" evidence="6">
    <location>
        <begin position="258"/>
        <end position="275"/>
    </location>
</feature>